<feature type="compositionally biased region" description="Basic and acidic residues" evidence="1">
    <location>
        <begin position="174"/>
        <end position="185"/>
    </location>
</feature>
<reference evidence="2 3" key="1">
    <citation type="submission" date="2017-09" db="EMBL/GenBank/DDBJ databases">
        <title>Metagenomic Analysis Reveals Denitrifying Candidatus Accumulibacter and Flanking Population as a Source of N2O.</title>
        <authorList>
            <person name="Gao H."/>
            <person name="Mao Y."/>
            <person name="Zhao X."/>
            <person name="Liu W.-T."/>
            <person name="Zhang T."/>
            <person name="Wells G."/>
        </authorList>
    </citation>
    <scope>NUCLEOTIDE SEQUENCE [LARGE SCALE GENOMIC DNA]</scope>
    <source>
        <strain evidence="2">CANDO_2_IC</strain>
    </source>
</reference>
<name>A0A6A7RP10_9PROT</name>
<comment type="caution">
    <text evidence="2">The sequence shown here is derived from an EMBL/GenBank/DDBJ whole genome shotgun (WGS) entry which is preliminary data.</text>
</comment>
<organism evidence="2 3">
    <name type="scientific">Candidatus Accumulibacter phosphatis</name>
    <dbReference type="NCBI Taxonomy" id="327160"/>
    <lineage>
        <taxon>Bacteria</taxon>
        <taxon>Pseudomonadati</taxon>
        <taxon>Pseudomonadota</taxon>
        <taxon>Betaproteobacteria</taxon>
        <taxon>Candidatus Accumulibacter</taxon>
    </lineage>
</organism>
<evidence type="ECO:0000256" key="1">
    <source>
        <dbReference type="SAM" id="MobiDB-lite"/>
    </source>
</evidence>
<dbReference type="EMBL" id="PDHS01000033">
    <property type="protein sequence ID" value="MQM29294.1"/>
    <property type="molecule type" value="Genomic_DNA"/>
</dbReference>
<gene>
    <name evidence="2" type="ORF">CRU78_01560</name>
</gene>
<accession>A0A6A7RP10</accession>
<evidence type="ECO:0000313" key="2">
    <source>
        <dbReference type="EMBL" id="MQM29294.1"/>
    </source>
</evidence>
<feature type="region of interest" description="Disordered" evidence="1">
    <location>
        <begin position="128"/>
        <end position="185"/>
    </location>
</feature>
<protein>
    <submittedName>
        <fullName evidence="2">Uncharacterized protein</fullName>
    </submittedName>
</protein>
<dbReference type="AlphaFoldDB" id="A0A6A7RP10"/>
<feature type="compositionally biased region" description="Acidic residues" evidence="1">
    <location>
        <begin position="144"/>
        <end position="166"/>
    </location>
</feature>
<sequence>MRLSHFFEELSSAYDAELDDLLTDSAGHDVLAQRLRLKRSQLPELLPMIEFSPEMVAVTFHKGMEFSSPEVMRDLVSQDPEDLPSWEVLLESVYLQPWASDLAKTVLDAPNGERFLVVTACLEYLQGRSKPSSESGDRRQRNDFDDERSDAEGDGDGDDIDLEEAGADWLAEQGFDRKDRNSGDN</sequence>
<dbReference type="Proteomes" id="UP000342300">
    <property type="component" value="Unassembled WGS sequence"/>
</dbReference>
<evidence type="ECO:0000313" key="3">
    <source>
        <dbReference type="Proteomes" id="UP000342300"/>
    </source>
</evidence>
<proteinExistence type="predicted"/>